<dbReference type="KEGG" id="bih:BIP78_1012"/>
<feature type="active site" description="Nucleophile" evidence="9 10">
    <location>
        <position position="318"/>
    </location>
</feature>
<dbReference type="NCBIfam" id="TIGR01515">
    <property type="entry name" value="branching_enzym"/>
    <property type="match status" value="1"/>
</dbReference>
<dbReference type="InterPro" id="IPR013783">
    <property type="entry name" value="Ig-like_fold"/>
</dbReference>
<dbReference type="InterPro" id="IPR006048">
    <property type="entry name" value="A-amylase/branching_C"/>
</dbReference>
<dbReference type="FunFam" id="2.60.40.10:FF:000169">
    <property type="entry name" value="1,4-alpha-glucan branching enzyme GlgB"/>
    <property type="match status" value="1"/>
</dbReference>
<keyword evidence="4 9" id="KW-0321">Glycogen metabolism</keyword>
<name>A0A410FV04_BIPS1</name>
<dbReference type="InterPro" id="IPR044143">
    <property type="entry name" value="GlgB_N_E_set_prok"/>
</dbReference>
<evidence type="ECO:0000256" key="7">
    <source>
        <dbReference type="ARBA" id="ARBA00023056"/>
    </source>
</evidence>
<dbReference type="PANTHER" id="PTHR43651:SF3">
    <property type="entry name" value="1,4-ALPHA-GLUCAN-BRANCHING ENZYME"/>
    <property type="match status" value="1"/>
</dbReference>
<dbReference type="Gene3D" id="2.60.40.10">
    <property type="entry name" value="Immunoglobulins"/>
    <property type="match status" value="1"/>
</dbReference>
<evidence type="ECO:0000256" key="6">
    <source>
        <dbReference type="ARBA" id="ARBA00022679"/>
    </source>
</evidence>
<dbReference type="SUPFAM" id="SSF51011">
    <property type="entry name" value="Glycosyl hydrolase domain"/>
    <property type="match status" value="1"/>
</dbReference>
<accession>A0A410FV04</accession>
<dbReference type="EMBL" id="CP034928">
    <property type="protein sequence ID" value="QAA76778.1"/>
    <property type="molecule type" value="Genomic_DNA"/>
</dbReference>
<dbReference type="FunFam" id="3.20.20.80:FF:000003">
    <property type="entry name" value="1,4-alpha-glucan branching enzyme GlgB"/>
    <property type="match status" value="1"/>
</dbReference>
<reference evidence="13" key="1">
    <citation type="submission" date="2018-12" db="EMBL/GenBank/DDBJ databases">
        <title>Complete genome sequence of an uncultured bacterium of the candidate phylum Bipolaricaulota.</title>
        <authorList>
            <person name="Kadnikov V.V."/>
            <person name="Mardanov A.V."/>
            <person name="Beletsky A.V."/>
            <person name="Frank Y.A."/>
            <person name="Karnachuk O.V."/>
            <person name="Ravin N.V."/>
        </authorList>
    </citation>
    <scope>NUCLEOTIDE SEQUENCE [LARGE SCALE GENOMIC DNA]</scope>
</reference>
<evidence type="ECO:0000256" key="4">
    <source>
        <dbReference type="ARBA" id="ARBA00022600"/>
    </source>
</evidence>
<dbReference type="Gene3D" id="3.20.20.80">
    <property type="entry name" value="Glycosidases"/>
    <property type="match status" value="1"/>
</dbReference>
<keyword evidence="7 9" id="KW-0320">Glycogen biosynthesis</keyword>
<evidence type="ECO:0000256" key="3">
    <source>
        <dbReference type="ARBA" id="ARBA00009000"/>
    </source>
</evidence>
<organism evidence="12 13">
    <name type="scientific">Bipolaricaulis sibiricus</name>
    <dbReference type="NCBI Taxonomy" id="2501609"/>
    <lineage>
        <taxon>Bacteria</taxon>
        <taxon>Candidatus Bipolaricaulota</taxon>
        <taxon>Candidatus Bipolaricaulia</taxon>
        <taxon>Candidatus Bipolaricaulales</taxon>
        <taxon>Candidatus Bipolaricaulaceae</taxon>
        <taxon>Candidatus Bipolaricaulis</taxon>
    </lineage>
</organism>
<evidence type="ECO:0000256" key="10">
    <source>
        <dbReference type="PIRSR" id="PIRSR000463-1"/>
    </source>
</evidence>
<dbReference type="InterPro" id="IPR006047">
    <property type="entry name" value="GH13_cat_dom"/>
</dbReference>
<dbReference type="UniPathway" id="UPA00164"/>
<evidence type="ECO:0000313" key="12">
    <source>
        <dbReference type="EMBL" id="QAA76778.1"/>
    </source>
</evidence>
<dbReference type="SUPFAM" id="SSF51445">
    <property type="entry name" value="(Trans)glycosidases"/>
    <property type="match status" value="1"/>
</dbReference>
<comment type="subunit">
    <text evidence="9">Monomer.</text>
</comment>
<dbReference type="InterPro" id="IPR017853">
    <property type="entry name" value="GH"/>
</dbReference>
<evidence type="ECO:0000256" key="8">
    <source>
        <dbReference type="ARBA" id="ARBA00023277"/>
    </source>
</evidence>
<dbReference type="HAMAP" id="MF_00685">
    <property type="entry name" value="GlgB"/>
    <property type="match status" value="1"/>
</dbReference>
<dbReference type="EC" id="2.4.1.18" evidence="9"/>
<feature type="active site" description="Proton donor" evidence="9 10">
    <location>
        <position position="371"/>
    </location>
</feature>
<dbReference type="NCBIfam" id="NF003811">
    <property type="entry name" value="PRK05402.1"/>
    <property type="match status" value="1"/>
</dbReference>
<comment type="similarity">
    <text evidence="3 9">Belongs to the glycosyl hydrolase 13 family. GlgB subfamily.</text>
</comment>
<dbReference type="InterPro" id="IPR037439">
    <property type="entry name" value="Branching_enzy"/>
</dbReference>
<dbReference type="Pfam" id="PF02806">
    <property type="entry name" value="Alpha-amylase_C"/>
    <property type="match status" value="1"/>
</dbReference>
<dbReference type="Pfam" id="PF02922">
    <property type="entry name" value="CBM_48"/>
    <property type="match status" value="1"/>
</dbReference>
<dbReference type="GO" id="GO:0004553">
    <property type="term" value="F:hydrolase activity, hydrolyzing O-glycosyl compounds"/>
    <property type="evidence" value="ECO:0007669"/>
    <property type="project" value="InterPro"/>
</dbReference>
<evidence type="ECO:0000256" key="1">
    <source>
        <dbReference type="ARBA" id="ARBA00000826"/>
    </source>
</evidence>
<dbReference type="SMART" id="SM00642">
    <property type="entry name" value="Aamy"/>
    <property type="match status" value="1"/>
</dbReference>
<keyword evidence="8 9" id="KW-0119">Carbohydrate metabolism</keyword>
<dbReference type="FunFam" id="2.60.40.1180:FF:000002">
    <property type="entry name" value="1,4-alpha-glucan branching enzyme GlgB"/>
    <property type="match status" value="1"/>
</dbReference>
<dbReference type="CDD" id="cd11322">
    <property type="entry name" value="AmyAc_Glg_BE"/>
    <property type="match status" value="1"/>
</dbReference>
<evidence type="ECO:0000256" key="9">
    <source>
        <dbReference type="HAMAP-Rule" id="MF_00685"/>
    </source>
</evidence>
<dbReference type="PIRSF" id="PIRSF000463">
    <property type="entry name" value="GlgB"/>
    <property type="match status" value="1"/>
</dbReference>
<evidence type="ECO:0000313" key="13">
    <source>
        <dbReference type="Proteomes" id="UP000287233"/>
    </source>
</evidence>
<dbReference type="AlphaFoldDB" id="A0A410FV04"/>
<comment type="pathway">
    <text evidence="2 9">Glycan biosynthesis; glycogen biosynthesis.</text>
</comment>
<dbReference type="GO" id="GO:0003844">
    <property type="term" value="F:1,4-alpha-glucan branching enzyme activity"/>
    <property type="evidence" value="ECO:0007669"/>
    <property type="project" value="UniProtKB-UniRule"/>
</dbReference>
<dbReference type="GO" id="GO:0005978">
    <property type="term" value="P:glycogen biosynthetic process"/>
    <property type="evidence" value="ECO:0007669"/>
    <property type="project" value="UniProtKB-UniRule"/>
</dbReference>
<dbReference type="GO" id="GO:0005829">
    <property type="term" value="C:cytosol"/>
    <property type="evidence" value="ECO:0007669"/>
    <property type="project" value="TreeGrafter"/>
</dbReference>
<dbReference type="Proteomes" id="UP000287233">
    <property type="component" value="Chromosome"/>
</dbReference>
<evidence type="ECO:0000259" key="11">
    <source>
        <dbReference type="SMART" id="SM00642"/>
    </source>
</evidence>
<comment type="catalytic activity">
    <reaction evidence="1 9">
        <text>Transfers a segment of a (1-&gt;4)-alpha-D-glucan chain to a primary hydroxy group in a similar glucan chain.</text>
        <dbReference type="EC" id="2.4.1.18"/>
    </reaction>
</comment>
<dbReference type="InterPro" id="IPR004193">
    <property type="entry name" value="Glyco_hydro_13_N"/>
</dbReference>
<dbReference type="CDD" id="cd02855">
    <property type="entry name" value="E_set_GBE_prok_N"/>
    <property type="match status" value="1"/>
</dbReference>
<dbReference type="Gene3D" id="2.60.40.1180">
    <property type="entry name" value="Golgi alpha-mannosidase II"/>
    <property type="match status" value="1"/>
</dbReference>
<evidence type="ECO:0000256" key="2">
    <source>
        <dbReference type="ARBA" id="ARBA00004964"/>
    </source>
</evidence>
<dbReference type="NCBIfam" id="NF008967">
    <property type="entry name" value="PRK12313.1"/>
    <property type="match status" value="1"/>
</dbReference>
<keyword evidence="6 9" id="KW-0808">Transferase</keyword>
<feature type="domain" description="Glycosyl hydrolase family 13 catalytic" evidence="11">
    <location>
        <begin position="161"/>
        <end position="530"/>
    </location>
</feature>
<sequence length="640" mass="72419">MGERAVRMQAGEPSLLTEDDLWLFAEGSHSRLYEVLGAHPLSVQGTTGTLFAVWAPDAEAVSVVGDFNSWDPSRHRMRPHRESGIWECFVPGVGPGALYKYHLASRHGPRVLKSDPFAFYSEVPPRSASVVWDLAYPWGDAAWLRRRGPRNALDAPIAIYEVHLGSWRRKDDGRYLTYRELGPLLAAHVRDTGFTHVEFLPVMEHPFYGSWGYQTTGYFAPTSRYGTPQDFMALVDHLHQREIGVILDWVPSHFATDGHGLGQFDGSHLYEHADPRRGVHPDWGSYTFNYNRHEVRSFLLSSALFWLDRYHADGLRLDAVASMLYLDYSRRPGEWLPNEQGGREDLAAIAFLRRLNEEVYRRYPDVQTIAEESTAWPMVSRPTWMGGLGFGLKWDMGWMHDTLIYMSKDPIHRQHHHDKLTFRMLYAAHENFVLPLSHDEVVHGKGSLLGKMPGDDWQKFANLRLLLGYLYASAGKKLLFMGGEIGQWGEWDHERALDWPLLEHGPHRGLHRWVADLNHLYRSEPALHTRDCGDLGFEWVEPNDAASSVVAFLRRGHSDRDVILVVGNFTPVVRSGYRIGVPHPGRWAELLNGDAVDYGGSGQGNLGGTEAEPIPAHGFTQSLSLTLPPLAMLFLKPSTA</sequence>
<protein>
    <recommendedName>
        <fullName evidence="9">1,4-alpha-glucan branching enzyme GlgB</fullName>
        <ecNumber evidence="9">2.4.1.18</ecNumber>
    </recommendedName>
    <alternativeName>
        <fullName evidence="9">1,4-alpha-D-glucan:1,4-alpha-D-glucan 6-glucosyl-transferase</fullName>
    </alternativeName>
    <alternativeName>
        <fullName evidence="9">Alpha-(1-&gt;4)-glucan branching enzyme</fullName>
    </alternativeName>
    <alternativeName>
        <fullName evidence="9">Glycogen branching enzyme</fullName>
        <shortName evidence="9">BE</shortName>
    </alternativeName>
</protein>
<proteinExistence type="inferred from homology"/>
<evidence type="ECO:0000256" key="5">
    <source>
        <dbReference type="ARBA" id="ARBA00022676"/>
    </source>
</evidence>
<comment type="function">
    <text evidence="9">Catalyzes the formation of the alpha-1,6-glucosidic linkages in glycogen by scission of a 1,4-alpha-linked oligosaccharide from growing alpha-1,4-glucan chains and the subsequent attachment of the oligosaccharide to the alpha-1,6 position.</text>
</comment>
<dbReference type="InterPro" id="IPR013780">
    <property type="entry name" value="Glyco_hydro_b"/>
</dbReference>
<dbReference type="InterPro" id="IPR006407">
    <property type="entry name" value="GlgB"/>
</dbReference>
<keyword evidence="5 9" id="KW-0328">Glycosyltransferase</keyword>
<dbReference type="Pfam" id="PF00128">
    <property type="entry name" value="Alpha-amylase"/>
    <property type="match status" value="1"/>
</dbReference>
<dbReference type="GO" id="GO:0043169">
    <property type="term" value="F:cation binding"/>
    <property type="evidence" value="ECO:0007669"/>
    <property type="project" value="InterPro"/>
</dbReference>
<dbReference type="PANTHER" id="PTHR43651">
    <property type="entry name" value="1,4-ALPHA-GLUCAN-BRANCHING ENZYME"/>
    <property type="match status" value="1"/>
</dbReference>
<gene>
    <name evidence="9" type="primary">glgB</name>
    <name evidence="12" type="ORF">BIP78_1012</name>
</gene>